<keyword evidence="2" id="KW-0812">Transmembrane</keyword>
<feature type="transmembrane region" description="Helical" evidence="2">
    <location>
        <begin position="21"/>
        <end position="45"/>
    </location>
</feature>
<feature type="domain" description="Low molecular weight protein antigen 6 PH" evidence="3">
    <location>
        <begin position="67"/>
        <end position="136"/>
    </location>
</feature>
<organism evidence="4 5">
    <name type="scientific">Amycolatopsis rubida</name>
    <dbReference type="NCBI Taxonomy" id="112413"/>
    <lineage>
        <taxon>Bacteria</taxon>
        <taxon>Bacillati</taxon>
        <taxon>Actinomycetota</taxon>
        <taxon>Actinomycetes</taxon>
        <taxon>Pseudonocardiales</taxon>
        <taxon>Pseudonocardiaceae</taxon>
        <taxon>Amycolatopsis</taxon>
    </lineage>
</organism>
<dbReference type="InterPro" id="IPR019692">
    <property type="entry name" value="CFP-6_PH"/>
</dbReference>
<feature type="transmembrane region" description="Helical" evidence="2">
    <location>
        <begin position="51"/>
        <end position="70"/>
    </location>
</feature>
<dbReference type="Pfam" id="PF10756">
    <property type="entry name" value="bPH_6"/>
    <property type="match status" value="1"/>
</dbReference>
<feature type="compositionally biased region" description="Gly residues" evidence="1">
    <location>
        <begin position="189"/>
        <end position="198"/>
    </location>
</feature>
<evidence type="ECO:0000256" key="2">
    <source>
        <dbReference type="SAM" id="Phobius"/>
    </source>
</evidence>
<proteinExistence type="predicted"/>
<dbReference type="AlphaFoldDB" id="A0A1I5MTA8"/>
<dbReference type="Proteomes" id="UP000199137">
    <property type="component" value="Unassembled WGS sequence"/>
</dbReference>
<sequence length="198" mass="21060">MHHSCVAKKQQDQRADEGRKAVFRIPTTAYLAIGLLTVCVTPIALGEIGGFQWLYVFPLALLVFVARTHTVATREGLHVRTVFGKRDLPWSSLKGLAITNKARVRAVLGDDTQVSLPTVRTRHLPVLALVSEGKIKDPSGVLSDEELTGGKPAAAETVPDATQESAQESAPEPSPEPAEPEPAANAERTGGGNGKPAE</sequence>
<name>A0A1I5MTA8_9PSEU</name>
<dbReference type="STRING" id="112413.SAMN05421854_104138"/>
<reference evidence="4 5" key="1">
    <citation type="submission" date="2016-10" db="EMBL/GenBank/DDBJ databases">
        <authorList>
            <person name="de Groot N.N."/>
        </authorList>
    </citation>
    <scope>NUCLEOTIDE SEQUENCE [LARGE SCALE GENOMIC DNA]</scope>
    <source>
        <strain evidence="4 5">DSM 44637</strain>
    </source>
</reference>
<dbReference type="EMBL" id="FOWC01000004">
    <property type="protein sequence ID" value="SFP12755.1"/>
    <property type="molecule type" value="Genomic_DNA"/>
</dbReference>
<feature type="region of interest" description="Disordered" evidence="1">
    <location>
        <begin position="139"/>
        <end position="198"/>
    </location>
</feature>
<evidence type="ECO:0000256" key="1">
    <source>
        <dbReference type="SAM" id="MobiDB-lite"/>
    </source>
</evidence>
<accession>A0A1I5MTA8</accession>
<gene>
    <name evidence="4" type="ORF">SAMN05421854_104138</name>
</gene>
<keyword evidence="2" id="KW-1133">Transmembrane helix</keyword>
<protein>
    <submittedName>
        <fullName evidence="4">PH domain-containing protein</fullName>
    </submittedName>
</protein>
<dbReference type="OrthoDB" id="5194605at2"/>
<evidence type="ECO:0000259" key="3">
    <source>
        <dbReference type="Pfam" id="PF10756"/>
    </source>
</evidence>
<keyword evidence="2" id="KW-0472">Membrane</keyword>
<evidence type="ECO:0000313" key="5">
    <source>
        <dbReference type="Proteomes" id="UP000199137"/>
    </source>
</evidence>
<evidence type="ECO:0000313" key="4">
    <source>
        <dbReference type="EMBL" id="SFP12755.1"/>
    </source>
</evidence>